<evidence type="ECO:0000256" key="1">
    <source>
        <dbReference type="SAM" id="SignalP"/>
    </source>
</evidence>
<keyword evidence="1" id="KW-0732">Signal</keyword>
<dbReference type="EMBL" id="VLNR01000018">
    <property type="protein sequence ID" value="TSE08886.1"/>
    <property type="molecule type" value="Genomic_DNA"/>
</dbReference>
<dbReference type="Proteomes" id="UP000318833">
    <property type="component" value="Unassembled WGS sequence"/>
</dbReference>
<dbReference type="OrthoDB" id="760475at2"/>
<dbReference type="SUPFAM" id="SSF54427">
    <property type="entry name" value="NTF2-like"/>
    <property type="match status" value="1"/>
</dbReference>
<organism evidence="2 3">
    <name type="scientific">Aquimarina algiphila</name>
    <dbReference type="NCBI Taxonomy" id="2047982"/>
    <lineage>
        <taxon>Bacteria</taxon>
        <taxon>Pseudomonadati</taxon>
        <taxon>Bacteroidota</taxon>
        <taxon>Flavobacteriia</taxon>
        <taxon>Flavobacteriales</taxon>
        <taxon>Flavobacteriaceae</taxon>
        <taxon>Aquimarina</taxon>
    </lineage>
</organism>
<accession>A0A554VL95</accession>
<feature type="chain" id="PRO_5021719828" description="Nuclear transport factor 2 family protein" evidence="1">
    <location>
        <begin position="20"/>
        <end position="172"/>
    </location>
</feature>
<proteinExistence type="predicted"/>
<dbReference type="InterPro" id="IPR032710">
    <property type="entry name" value="NTF2-like_dom_sf"/>
</dbReference>
<evidence type="ECO:0000313" key="3">
    <source>
        <dbReference type="Proteomes" id="UP000318833"/>
    </source>
</evidence>
<evidence type="ECO:0000313" key="2">
    <source>
        <dbReference type="EMBL" id="TSE08886.1"/>
    </source>
</evidence>
<feature type="signal peptide" evidence="1">
    <location>
        <begin position="1"/>
        <end position="19"/>
    </location>
</feature>
<name>A0A554VL95_9FLAO</name>
<comment type="caution">
    <text evidence="2">The sequence shown here is derived from an EMBL/GenBank/DDBJ whole genome shotgun (WGS) entry which is preliminary data.</text>
</comment>
<sequence>MKFKIIVIGLTFLSFFSNAQSSDVTNHKLEQVIEDFRTSIIEHNNFEKFSNLFLHDSITWAAIFTNKSKEMVAKKMPDFVFTSSDYKTFYNNLADGSEEKFYNIKMDVRDQFATISFDYTLAVNSTIQNWGTEYWSLMLVNNSWKITSVTWSMNIEKVEKCPFVSEHYFKLQ</sequence>
<reference evidence="2 3" key="1">
    <citation type="submission" date="2019-07" db="EMBL/GenBank/DDBJ databases">
        <title>The draft genome sequence of Aquimarina algiphila M91.</title>
        <authorList>
            <person name="Meng X."/>
        </authorList>
    </citation>
    <scope>NUCLEOTIDE SEQUENCE [LARGE SCALE GENOMIC DNA]</scope>
    <source>
        <strain evidence="2 3">M91</strain>
    </source>
</reference>
<evidence type="ECO:0008006" key="4">
    <source>
        <dbReference type="Google" id="ProtNLM"/>
    </source>
</evidence>
<dbReference type="Gene3D" id="3.10.450.50">
    <property type="match status" value="1"/>
</dbReference>
<dbReference type="RefSeq" id="WP_143916425.1">
    <property type="nucleotide sequence ID" value="NZ_CANLFO010000014.1"/>
</dbReference>
<protein>
    <recommendedName>
        <fullName evidence="4">Nuclear transport factor 2 family protein</fullName>
    </recommendedName>
</protein>
<keyword evidence="3" id="KW-1185">Reference proteome</keyword>
<dbReference type="AlphaFoldDB" id="A0A554VL95"/>
<gene>
    <name evidence="2" type="ORF">FOF46_10465</name>
</gene>